<accession>A0A1H6QDI5</accession>
<feature type="transmembrane region" description="Helical" evidence="1">
    <location>
        <begin position="5"/>
        <end position="21"/>
    </location>
</feature>
<organism evidence="2 3">
    <name type="scientific">Allopseudospirillum japonicum</name>
    <dbReference type="NCBI Taxonomy" id="64971"/>
    <lineage>
        <taxon>Bacteria</taxon>
        <taxon>Pseudomonadati</taxon>
        <taxon>Pseudomonadota</taxon>
        <taxon>Gammaproteobacteria</taxon>
        <taxon>Oceanospirillales</taxon>
        <taxon>Oceanospirillaceae</taxon>
        <taxon>Allopseudospirillum</taxon>
    </lineage>
</organism>
<gene>
    <name evidence="2" type="ORF">SAMN05421831_10121</name>
</gene>
<proteinExistence type="predicted"/>
<dbReference type="Proteomes" id="UP000242999">
    <property type="component" value="Unassembled WGS sequence"/>
</dbReference>
<dbReference type="STRING" id="64971.SAMN05421831_10121"/>
<dbReference type="EMBL" id="FNYH01000001">
    <property type="protein sequence ID" value="SEI37315.1"/>
    <property type="molecule type" value="Genomic_DNA"/>
</dbReference>
<keyword evidence="1" id="KW-0812">Transmembrane</keyword>
<dbReference type="RefSeq" id="WP_093307608.1">
    <property type="nucleotide sequence ID" value="NZ_FNYH01000001.1"/>
</dbReference>
<evidence type="ECO:0000313" key="3">
    <source>
        <dbReference type="Proteomes" id="UP000242999"/>
    </source>
</evidence>
<evidence type="ECO:0000313" key="2">
    <source>
        <dbReference type="EMBL" id="SEI37315.1"/>
    </source>
</evidence>
<dbReference type="AlphaFoldDB" id="A0A1H6QDI5"/>
<name>A0A1H6QDI5_9GAMM</name>
<sequence>MQKILALALIIIALPLMYWGIELVLDPELATQARLQQEGEAWQYLVTGIIALGLGIYTYRRQS</sequence>
<keyword evidence="3" id="KW-1185">Reference proteome</keyword>
<reference evidence="3" key="1">
    <citation type="submission" date="2016-10" db="EMBL/GenBank/DDBJ databases">
        <authorList>
            <person name="Varghese N."/>
            <person name="Submissions S."/>
        </authorList>
    </citation>
    <scope>NUCLEOTIDE SEQUENCE [LARGE SCALE GENOMIC DNA]</scope>
    <source>
        <strain evidence="3">DSM 7165</strain>
    </source>
</reference>
<protein>
    <submittedName>
        <fullName evidence="2">Uncharacterized protein</fullName>
    </submittedName>
</protein>
<evidence type="ECO:0000256" key="1">
    <source>
        <dbReference type="SAM" id="Phobius"/>
    </source>
</evidence>
<keyword evidence="1" id="KW-1133">Transmembrane helix</keyword>
<feature type="transmembrane region" description="Helical" evidence="1">
    <location>
        <begin position="41"/>
        <end position="59"/>
    </location>
</feature>
<keyword evidence="1" id="KW-0472">Membrane</keyword>